<dbReference type="EMBL" id="GBXM01036286">
    <property type="protein sequence ID" value="JAH72291.1"/>
    <property type="molecule type" value="Transcribed_RNA"/>
</dbReference>
<evidence type="ECO:0000313" key="1">
    <source>
        <dbReference type="EMBL" id="JAH72291.1"/>
    </source>
</evidence>
<name>A0A0E9V2T8_ANGAN</name>
<protein>
    <submittedName>
        <fullName evidence="1">Uncharacterized protein</fullName>
    </submittedName>
</protein>
<dbReference type="AlphaFoldDB" id="A0A0E9V2T8"/>
<accession>A0A0E9V2T8</accession>
<proteinExistence type="predicted"/>
<reference evidence="1" key="2">
    <citation type="journal article" date="2015" name="Fish Shellfish Immunol.">
        <title>Early steps in the European eel (Anguilla anguilla)-Vibrio vulnificus interaction in the gills: Role of the RtxA13 toxin.</title>
        <authorList>
            <person name="Callol A."/>
            <person name="Pajuelo D."/>
            <person name="Ebbesson L."/>
            <person name="Teles M."/>
            <person name="MacKenzie S."/>
            <person name="Amaro C."/>
        </authorList>
    </citation>
    <scope>NUCLEOTIDE SEQUENCE</scope>
</reference>
<sequence length="34" mass="3738">MCPSTLSPPACLSNPSTFILRSLHSLCFSVDYHL</sequence>
<reference evidence="1" key="1">
    <citation type="submission" date="2014-11" db="EMBL/GenBank/DDBJ databases">
        <authorList>
            <person name="Amaro Gonzalez C."/>
        </authorList>
    </citation>
    <scope>NUCLEOTIDE SEQUENCE</scope>
</reference>
<organism evidence="1">
    <name type="scientific">Anguilla anguilla</name>
    <name type="common">European freshwater eel</name>
    <name type="synonym">Muraena anguilla</name>
    <dbReference type="NCBI Taxonomy" id="7936"/>
    <lineage>
        <taxon>Eukaryota</taxon>
        <taxon>Metazoa</taxon>
        <taxon>Chordata</taxon>
        <taxon>Craniata</taxon>
        <taxon>Vertebrata</taxon>
        <taxon>Euteleostomi</taxon>
        <taxon>Actinopterygii</taxon>
        <taxon>Neopterygii</taxon>
        <taxon>Teleostei</taxon>
        <taxon>Anguilliformes</taxon>
        <taxon>Anguillidae</taxon>
        <taxon>Anguilla</taxon>
    </lineage>
</organism>